<protein>
    <submittedName>
        <fullName evidence="4">SHOCT domain-containing protein</fullName>
    </submittedName>
</protein>
<evidence type="ECO:0000256" key="1">
    <source>
        <dbReference type="SAM" id="MobiDB-lite"/>
    </source>
</evidence>
<reference evidence="4 5" key="1">
    <citation type="journal article" date="2019" name="Int. J. Syst. Evol. Microbiol.">
        <title>The Global Catalogue of Microorganisms (GCM) 10K type strain sequencing project: providing services to taxonomists for standard genome sequencing and annotation.</title>
        <authorList>
            <consortium name="The Broad Institute Genomics Platform"/>
            <consortium name="The Broad Institute Genome Sequencing Center for Infectious Disease"/>
            <person name="Wu L."/>
            <person name="Ma J."/>
        </authorList>
    </citation>
    <scope>NUCLEOTIDE SEQUENCE [LARGE SCALE GENOMIC DNA]</scope>
    <source>
        <strain evidence="4 5">CGMCC 1.3240</strain>
    </source>
</reference>
<feature type="domain" description="SHOCT" evidence="3">
    <location>
        <begin position="75"/>
        <end position="102"/>
    </location>
</feature>
<evidence type="ECO:0000256" key="2">
    <source>
        <dbReference type="SAM" id="Phobius"/>
    </source>
</evidence>
<feature type="region of interest" description="Disordered" evidence="1">
    <location>
        <begin position="109"/>
        <end position="131"/>
    </location>
</feature>
<keyword evidence="2" id="KW-0472">Membrane</keyword>
<sequence>MDEARLRALSFGGAVAATLVLGVAFAALAAAFGTGSAAMALFVVLFVVAIAYESIYHQLEEALGRDADPDSVAEDALETLRLRYARDEITEAEFERKLETLLETETTADAERYVGAASEPDEDHEFERERW</sequence>
<proteinExistence type="predicted"/>
<gene>
    <name evidence="4" type="ORF">ACFQGH_00275</name>
</gene>
<evidence type="ECO:0000313" key="5">
    <source>
        <dbReference type="Proteomes" id="UP001596312"/>
    </source>
</evidence>
<dbReference type="Pfam" id="PF09851">
    <property type="entry name" value="SHOCT"/>
    <property type="match status" value="1"/>
</dbReference>
<accession>A0ABD5V466</accession>
<organism evidence="4 5">
    <name type="scientific">Halalkalicoccus tibetensis</name>
    <dbReference type="NCBI Taxonomy" id="175632"/>
    <lineage>
        <taxon>Archaea</taxon>
        <taxon>Methanobacteriati</taxon>
        <taxon>Methanobacteriota</taxon>
        <taxon>Stenosarchaea group</taxon>
        <taxon>Halobacteria</taxon>
        <taxon>Halobacteriales</taxon>
        <taxon>Halococcaceae</taxon>
        <taxon>Halalkalicoccus</taxon>
    </lineage>
</organism>
<keyword evidence="5" id="KW-1185">Reference proteome</keyword>
<name>A0ABD5V466_9EURY</name>
<dbReference type="EMBL" id="JBHSXQ010000001">
    <property type="protein sequence ID" value="MFC6903629.1"/>
    <property type="molecule type" value="Genomic_DNA"/>
</dbReference>
<keyword evidence="2" id="KW-1133">Transmembrane helix</keyword>
<feature type="transmembrane region" description="Helical" evidence="2">
    <location>
        <begin position="36"/>
        <end position="55"/>
    </location>
</feature>
<dbReference type="AlphaFoldDB" id="A0ABD5V466"/>
<dbReference type="Proteomes" id="UP001596312">
    <property type="component" value="Unassembled WGS sequence"/>
</dbReference>
<evidence type="ECO:0000259" key="3">
    <source>
        <dbReference type="Pfam" id="PF09851"/>
    </source>
</evidence>
<evidence type="ECO:0000313" key="4">
    <source>
        <dbReference type="EMBL" id="MFC6903629.1"/>
    </source>
</evidence>
<dbReference type="RefSeq" id="WP_340602121.1">
    <property type="nucleotide sequence ID" value="NZ_JBBMXV010000001.1"/>
</dbReference>
<dbReference type="InterPro" id="IPR018649">
    <property type="entry name" value="SHOCT"/>
</dbReference>
<keyword evidence="2" id="KW-0812">Transmembrane</keyword>
<comment type="caution">
    <text evidence="4">The sequence shown here is derived from an EMBL/GenBank/DDBJ whole genome shotgun (WGS) entry which is preliminary data.</text>
</comment>